<keyword evidence="7" id="KW-1185">Reference proteome</keyword>
<dbReference type="PROSITE" id="PS51635">
    <property type="entry name" value="PNPLA"/>
    <property type="match status" value="1"/>
</dbReference>
<evidence type="ECO:0000256" key="1">
    <source>
        <dbReference type="ARBA" id="ARBA00022801"/>
    </source>
</evidence>
<dbReference type="Pfam" id="PF01734">
    <property type="entry name" value="Patatin"/>
    <property type="match status" value="1"/>
</dbReference>
<dbReference type="InterPro" id="IPR037483">
    <property type="entry name" value="YjjU-like"/>
</dbReference>
<comment type="caution">
    <text evidence="4">Lacks conserved residue(s) required for the propagation of feature annotation.</text>
</comment>
<dbReference type="PANTHER" id="PTHR14226">
    <property type="entry name" value="NEUROPATHY TARGET ESTERASE/SWISS CHEESE D.MELANOGASTER"/>
    <property type="match status" value="1"/>
</dbReference>
<dbReference type="InterPro" id="IPR050301">
    <property type="entry name" value="NTE"/>
</dbReference>
<dbReference type="RefSeq" id="WP_032552877.1">
    <property type="nucleotide sequence ID" value="NZ_JFFR01000027.1"/>
</dbReference>
<evidence type="ECO:0000259" key="5">
    <source>
        <dbReference type="PROSITE" id="PS51635"/>
    </source>
</evidence>
<dbReference type="OrthoDB" id="9802424at2"/>
<dbReference type="SUPFAM" id="SSF52151">
    <property type="entry name" value="FabD/lysophospholipase-like"/>
    <property type="match status" value="1"/>
</dbReference>
<evidence type="ECO:0000313" key="7">
    <source>
        <dbReference type="Proteomes" id="UP000027219"/>
    </source>
</evidence>
<dbReference type="InterPro" id="IPR016035">
    <property type="entry name" value="Acyl_Trfase/lysoPLipase"/>
</dbReference>
<dbReference type="Proteomes" id="UP000027219">
    <property type="component" value="Unassembled WGS sequence"/>
</dbReference>
<dbReference type="GO" id="GO:0016787">
    <property type="term" value="F:hydrolase activity"/>
    <property type="evidence" value="ECO:0007669"/>
    <property type="project" value="UniProtKB-UniRule"/>
</dbReference>
<dbReference type="STRING" id="212667.VFDL14_21800"/>
<comment type="caution">
    <text evidence="6">The sequence shown here is derived from an EMBL/GenBank/DDBJ whole genome shotgun (WGS) entry which is preliminary data.</text>
</comment>
<dbReference type="CDD" id="cd07208">
    <property type="entry name" value="Pat_hypo_Ecoli_yjju_like"/>
    <property type="match status" value="1"/>
</dbReference>
<feature type="active site" description="Nucleophile" evidence="4">
    <location>
        <position position="43"/>
    </location>
</feature>
<keyword evidence="2 4" id="KW-0442">Lipid degradation</keyword>
<feature type="short sequence motif" description="DGA/G" evidence="4">
    <location>
        <begin position="162"/>
        <end position="164"/>
    </location>
</feature>
<keyword evidence="1 4" id="KW-0378">Hydrolase</keyword>
<dbReference type="EMBL" id="JFFR01000027">
    <property type="protein sequence ID" value="KDN27511.1"/>
    <property type="molecule type" value="Genomic_DNA"/>
</dbReference>
<evidence type="ECO:0000256" key="4">
    <source>
        <dbReference type="PROSITE-ProRule" id="PRU01161"/>
    </source>
</evidence>
<dbReference type="InterPro" id="IPR045943">
    <property type="entry name" value="DUF6363"/>
</dbReference>
<dbReference type="InterPro" id="IPR002641">
    <property type="entry name" value="PNPLA_dom"/>
</dbReference>
<feature type="active site" description="Proton acceptor" evidence="4">
    <location>
        <position position="162"/>
    </location>
</feature>
<reference evidence="6 7" key="1">
    <citation type="submission" date="2014-02" db="EMBL/GenBank/DDBJ databases">
        <title>Vibrio fortis Dalian14 Genome Sequencing.</title>
        <authorList>
            <person name="Wang Y."/>
            <person name="Song L."/>
            <person name="Liu G."/>
            <person name="Ding J."/>
        </authorList>
    </citation>
    <scope>NUCLEOTIDE SEQUENCE [LARGE SCALE GENOMIC DNA]</scope>
    <source>
        <strain evidence="6 7">Dalian14</strain>
    </source>
</reference>
<keyword evidence="3 4" id="KW-0443">Lipid metabolism</keyword>
<dbReference type="GO" id="GO:0016042">
    <property type="term" value="P:lipid catabolic process"/>
    <property type="evidence" value="ECO:0007669"/>
    <property type="project" value="UniProtKB-UniRule"/>
</dbReference>
<evidence type="ECO:0000313" key="6">
    <source>
        <dbReference type="EMBL" id="KDN27511.1"/>
    </source>
</evidence>
<dbReference type="Gene3D" id="3.40.1090.10">
    <property type="entry name" value="Cytosolic phospholipase A2 catalytic domain"/>
    <property type="match status" value="2"/>
</dbReference>
<protein>
    <submittedName>
        <fullName evidence="6">Phospholipase</fullName>
    </submittedName>
</protein>
<accession>A0A066UJA2</accession>
<name>A0A066UJA2_9VIBR</name>
<feature type="domain" description="PNPLA" evidence="5">
    <location>
        <begin position="9"/>
        <end position="175"/>
    </location>
</feature>
<dbReference type="Pfam" id="PF19890">
    <property type="entry name" value="DUF6363"/>
    <property type="match status" value="1"/>
</dbReference>
<sequence>MTQEMKHALVVEGGAMRGIFAAGVLDGFLDHNYNPFDFCIGVSAGSTNIASWLSNQRGRTYTIISDYSCRPEFIDFKRFAKGGHLLELDWLWDHIAQNYPYDMQAFNEQPLPFHVVTTDVDNGTAVYTRGDEENLEELLKASCSVPMAYRTPLTIDGRRMIDGGVVDSIPVIEAYNRGAQKITVILSQKQGYEKRPPRSPWLVRKLLKKTPQLAEAMITRADQYNQTLAFINNPPHDCTIEVIVPDDTFEVGRLTTDKDKLEAGYQMGLKAAEKALQST</sequence>
<dbReference type="PANTHER" id="PTHR14226:SF25">
    <property type="entry name" value="PHOSPHOESTERASE"/>
    <property type="match status" value="1"/>
</dbReference>
<evidence type="ECO:0000256" key="3">
    <source>
        <dbReference type="ARBA" id="ARBA00023098"/>
    </source>
</evidence>
<gene>
    <name evidence="6" type="ORF">VFDL14_21800</name>
</gene>
<proteinExistence type="predicted"/>
<dbReference type="AlphaFoldDB" id="A0A066UJA2"/>
<evidence type="ECO:0000256" key="2">
    <source>
        <dbReference type="ARBA" id="ARBA00022963"/>
    </source>
</evidence>
<feature type="short sequence motif" description="GXSXG" evidence="4">
    <location>
        <begin position="41"/>
        <end position="45"/>
    </location>
</feature>
<organism evidence="6 7">
    <name type="scientific">Vibrio fortis</name>
    <dbReference type="NCBI Taxonomy" id="212667"/>
    <lineage>
        <taxon>Bacteria</taxon>
        <taxon>Pseudomonadati</taxon>
        <taxon>Pseudomonadota</taxon>
        <taxon>Gammaproteobacteria</taxon>
        <taxon>Vibrionales</taxon>
        <taxon>Vibrionaceae</taxon>
        <taxon>Vibrio</taxon>
    </lineage>
</organism>